<dbReference type="EMBL" id="BBLT01000004">
    <property type="protein sequence ID" value="GAL85229.1"/>
    <property type="molecule type" value="Genomic_DNA"/>
</dbReference>
<dbReference type="InterPro" id="IPR000601">
    <property type="entry name" value="PKD_dom"/>
</dbReference>
<dbReference type="InterPro" id="IPR035986">
    <property type="entry name" value="PKD_dom_sf"/>
</dbReference>
<dbReference type="InterPro" id="IPR022409">
    <property type="entry name" value="PKD/Chitinase_dom"/>
</dbReference>
<gene>
    <name evidence="2" type="ORF">MYP_2458</name>
</gene>
<dbReference type="SMART" id="SM00089">
    <property type="entry name" value="PKD"/>
    <property type="match status" value="2"/>
</dbReference>
<dbReference type="STRING" id="153721.MYP_2458"/>
<protein>
    <recommendedName>
        <fullName evidence="1">PKD domain-containing protein</fullName>
    </recommendedName>
</protein>
<accession>A0A098LFJ1</accession>
<evidence type="ECO:0000313" key="3">
    <source>
        <dbReference type="Proteomes" id="UP000030185"/>
    </source>
</evidence>
<evidence type="ECO:0000259" key="1">
    <source>
        <dbReference type="PROSITE" id="PS50093"/>
    </source>
</evidence>
<dbReference type="Proteomes" id="UP000030185">
    <property type="component" value="Unassembled WGS sequence"/>
</dbReference>
<feature type="domain" description="PKD" evidence="1">
    <location>
        <begin position="62"/>
        <end position="107"/>
    </location>
</feature>
<dbReference type="eggNOG" id="COG3291">
    <property type="taxonomic scope" value="Bacteria"/>
</dbReference>
<dbReference type="AlphaFoldDB" id="A0A098LFJ1"/>
<dbReference type="PROSITE" id="PS50093">
    <property type="entry name" value="PKD"/>
    <property type="match status" value="1"/>
</dbReference>
<dbReference type="Gene3D" id="2.60.40.10">
    <property type="entry name" value="Immunoglobulins"/>
    <property type="match status" value="2"/>
</dbReference>
<sequence length="378" mass="42050">MYILITGVLFSSCKPQKGKDEDLPAPSAADFTFERKIDPNDPNDLNTYTFRNTTPGAFITSWDFGGVAKSKNVNETVFFGYKGTYKIKLLASTPGGTTTITKDLVIEENSPYAADFTVEEVDDFTFKVKSTTPNPLTQVFKFANGDSSTTEEASVKFPFAGTYDITLKVNTSKGPSSITRKVTVKKDDESNPDLTNETFRLLTGGREAVNGKTWVLAKVKGSGGNGGRDALVPQWNLALNGPTGPEFENGMLNNEFTFNIRGYQYIPKNTNVTVNWAAANAFFGKNQPDYNDIAYSDPKHTQAPFKLTPVNDTYLGNVYALTILNGSYLGYFENRFTSKIMRITEDSLYVRHGYDEAGLFNNPELDYCVRYFTFVRKK</sequence>
<name>A0A098LFJ1_9BACT</name>
<keyword evidence="3" id="KW-1185">Reference proteome</keyword>
<comment type="caution">
    <text evidence="2">The sequence shown here is derived from an EMBL/GenBank/DDBJ whole genome shotgun (WGS) entry which is preliminary data.</text>
</comment>
<proteinExistence type="predicted"/>
<dbReference type="SUPFAM" id="SSF49299">
    <property type="entry name" value="PKD domain"/>
    <property type="match status" value="2"/>
</dbReference>
<dbReference type="InterPro" id="IPR013783">
    <property type="entry name" value="Ig-like_fold"/>
</dbReference>
<reference evidence="2 3" key="1">
    <citation type="submission" date="2014-09" db="EMBL/GenBank/DDBJ databases">
        <title>Sporocytophaga myxococcoides PG-01 genome sequencing.</title>
        <authorList>
            <person name="Liu L."/>
            <person name="Gao P.J."/>
            <person name="Chen G.J."/>
            <person name="Wang L.S."/>
        </authorList>
    </citation>
    <scope>NUCLEOTIDE SEQUENCE [LARGE SCALE GENOMIC DNA]</scope>
    <source>
        <strain evidence="2 3">PG-01</strain>
    </source>
</reference>
<evidence type="ECO:0000313" key="2">
    <source>
        <dbReference type="EMBL" id="GAL85229.1"/>
    </source>
</evidence>
<organism evidence="2 3">
    <name type="scientific">Sporocytophaga myxococcoides</name>
    <dbReference type="NCBI Taxonomy" id="153721"/>
    <lineage>
        <taxon>Bacteria</taxon>
        <taxon>Pseudomonadati</taxon>
        <taxon>Bacteroidota</taxon>
        <taxon>Cytophagia</taxon>
        <taxon>Cytophagales</taxon>
        <taxon>Cytophagaceae</taxon>
        <taxon>Sporocytophaga</taxon>
    </lineage>
</organism>